<dbReference type="SUPFAM" id="SSF140860">
    <property type="entry name" value="Pseudo ankyrin repeat-like"/>
    <property type="match status" value="1"/>
</dbReference>
<dbReference type="SUPFAM" id="SSF48403">
    <property type="entry name" value="Ankyrin repeat"/>
    <property type="match status" value="1"/>
</dbReference>
<dbReference type="InterPro" id="IPR001810">
    <property type="entry name" value="F-box_dom"/>
</dbReference>
<dbReference type="InterPro" id="IPR036770">
    <property type="entry name" value="Ankyrin_rpt-contain_sf"/>
</dbReference>
<dbReference type="PANTHER" id="PTHR46586">
    <property type="entry name" value="ANKYRIN REPEAT-CONTAINING PROTEIN"/>
    <property type="match status" value="1"/>
</dbReference>
<evidence type="ECO:0000313" key="2">
    <source>
        <dbReference type="EMBL" id="AVK77150.1"/>
    </source>
</evidence>
<dbReference type="Gene3D" id="1.25.40.20">
    <property type="entry name" value="Ankyrin repeat-containing domain"/>
    <property type="match status" value="2"/>
</dbReference>
<accession>A0A2U7UFR3</accession>
<dbReference type="SUPFAM" id="SSF81383">
    <property type="entry name" value="F-box domain"/>
    <property type="match status" value="1"/>
</dbReference>
<dbReference type="InterPro" id="IPR036047">
    <property type="entry name" value="F-box-like_dom_sf"/>
</dbReference>
<dbReference type="PANTHER" id="PTHR46586:SF3">
    <property type="entry name" value="ANKYRIN REPEAT-CONTAINING PROTEIN"/>
    <property type="match status" value="1"/>
</dbReference>
<protein>
    <submittedName>
        <fullName evidence="2">Ankyrin repeat domain containing protein</fullName>
    </submittedName>
</protein>
<evidence type="ECO:0000259" key="1">
    <source>
        <dbReference type="PROSITE" id="PS50181"/>
    </source>
</evidence>
<dbReference type="EMBL" id="MG011691">
    <property type="protein sequence ID" value="AVK77150.1"/>
    <property type="molecule type" value="Genomic_DNA"/>
</dbReference>
<dbReference type="KEGG" id="vg:36841605"/>
<gene>
    <name evidence="2" type="ORF">pmac_cds_462</name>
</gene>
<name>A0A2U7UFR3_9VIRU</name>
<organism evidence="2">
    <name type="scientific">Pandoravirus macleodensis</name>
    <dbReference type="NCBI Taxonomy" id="2107707"/>
    <lineage>
        <taxon>Viruses</taxon>
        <taxon>Pandoravirus</taxon>
    </lineage>
</organism>
<feature type="domain" description="F-box" evidence="1">
    <location>
        <begin position="4"/>
        <end position="59"/>
    </location>
</feature>
<reference evidence="2" key="1">
    <citation type="journal article" date="2018" name="Nat. Commun.">
        <title>Diversity and evolution of the emerging Pandoraviridae family.</title>
        <authorList>
            <person name="Legendre M."/>
            <person name="Fabre E."/>
            <person name="Poirot O."/>
            <person name="Jeudy S."/>
            <person name="Lartigue A."/>
            <person name="Alempic J.M."/>
            <person name="Beucher L."/>
            <person name="Philippe N."/>
            <person name="Bertaux L."/>
            <person name="Christo-Foroux E."/>
            <person name="Labadie K."/>
            <person name="Coute Y."/>
            <person name="Abergel C."/>
            <person name="Claverie J.M."/>
        </authorList>
    </citation>
    <scope>NUCLEOTIDE SEQUENCE [LARGE SCALE GENOMIC DNA]</scope>
    <source>
        <strain evidence="2">Macleodensis</strain>
    </source>
</reference>
<proteinExistence type="predicted"/>
<dbReference type="InterPro" id="IPR052050">
    <property type="entry name" value="SecEffector_AnkRepeat"/>
</dbReference>
<dbReference type="RefSeq" id="YP_009481146.1">
    <property type="nucleotide sequence ID" value="NC_037665.1"/>
</dbReference>
<dbReference type="GeneID" id="36841605"/>
<dbReference type="Pfam" id="PF00646">
    <property type="entry name" value="F-box"/>
    <property type="match status" value="1"/>
</dbReference>
<dbReference type="PROSITE" id="PS50181">
    <property type="entry name" value="FBOX"/>
    <property type="match status" value="1"/>
</dbReference>
<sequence>MELVPSMIDLPAEIICAIFDHLEPVDRFVCALVSPAWGALVKAYATPLSRRKDDDWELEPRLHQRHTFLAGACRCGRLDLVRWAVAEGCPRDGDAFVDAVHCGHIDILAWLQSAGCPRSIDRCLVAAADGGHVALVHVFLCHQRSVATAVRSGSERDHSHVTSRASLEHAIRRAVYRGHLHALKVLLEDGRIPSTVAWIAAAIVGDTNLFEWLHDNGYNVPCDASAHAAAHGHIDALEWLRKRGHLYTSGCYISAVLANHAHVVDWVMPWRTPGWLDHAASVLAAARHGRPDPLLHLPFRDYERLAVEAARNGNLGMMLSIMKRGNRVSRMQILAAAYGGHTHIMEWASSAGIQLSGLVTAIAAVRGHRETAQFCEQNCRIKMAWEFNEPIWQGFALASDRPLFRFGPRRHALDMALSYGDANTVAHLLEGLPICGRISRSAFRLAVATRNLVIVPPLARCASPRERRRAWREAASLADIAMLKRLRDACGWPDCQTVQDLFLHAACSPYGWRAVFEWLAWAGMRCDSATMSKLTSARPSVPRDLVAWTSVHWRP</sequence>
<dbReference type="Proteomes" id="UP000249758">
    <property type="component" value="Segment"/>
</dbReference>
<dbReference type="SMART" id="SM00256">
    <property type="entry name" value="FBOX"/>
    <property type="match status" value="1"/>
</dbReference>